<dbReference type="Pfam" id="PF05557">
    <property type="entry name" value="MAD"/>
    <property type="match status" value="1"/>
</dbReference>
<comment type="cofactor">
    <cofactor evidence="1">
        <name>Mn(2+)</name>
        <dbReference type="ChEBI" id="CHEBI:29035"/>
    </cofactor>
</comment>
<comment type="similarity">
    <text evidence="4">Belongs to the MAD1 family.</text>
</comment>
<dbReference type="PANTHER" id="PTHR23168">
    <property type="entry name" value="MITOTIC SPINDLE ASSEMBLY CHECKPOINT PROTEIN MAD1 MITOTIC ARREST DEFICIENT-LIKE PROTEIN 1"/>
    <property type="match status" value="1"/>
</dbReference>
<name>A0A1Z5SRI2_HORWE</name>
<evidence type="ECO:0000256" key="4">
    <source>
        <dbReference type="ARBA" id="ARBA00008029"/>
    </source>
</evidence>
<evidence type="ECO:0000256" key="18">
    <source>
        <dbReference type="SAM" id="Coils"/>
    </source>
</evidence>
<dbReference type="GO" id="GO:0005635">
    <property type="term" value="C:nuclear envelope"/>
    <property type="evidence" value="ECO:0007669"/>
    <property type="project" value="TreeGrafter"/>
</dbReference>
<keyword evidence="10" id="KW-0479">Metal-binding</keyword>
<evidence type="ECO:0000256" key="3">
    <source>
        <dbReference type="ARBA" id="ARBA00005098"/>
    </source>
</evidence>
<dbReference type="NCBIfam" id="TIGR01229">
    <property type="entry name" value="rocF_arginase"/>
    <property type="match status" value="1"/>
</dbReference>
<dbReference type="Gene3D" id="3.30.457.60">
    <property type="match status" value="1"/>
</dbReference>
<dbReference type="EC" id="3.5.3.1" evidence="5"/>
<dbReference type="InParanoid" id="A0A1Z5SRI2"/>
<accession>A0A1Z5SRI2</accession>
<dbReference type="InterPro" id="IPR023696">
    <property type="entry name" value="Ureohydrolase_dom_sf"/>
</dbReference>
<keyword evidence="12" id="KW-0378">Hydrolase</keyword>
<dbReference type="PRINTS" id="PR00116">
    <property type="entry name" value="ARGINASE"/>
</dbReference>
<evidence type="ECO:0000256" key="5">
    <source>
        <dbReference type="ARBA" id="ARBA00012168"/>
    </source>
</evidence>
<dbReference type="EMBL" id="MUNK01000297">
    <property type="protein sequence ID" value="OTA23434.1"/>
    <property type="molecule type" value="Genomic_DNA"/>
</dbReference>
<dbReference type="GO" id="GO:0000776">
    <property type="term" value="C:kinetochore"/>
    <property type="evidence" value="ECO:0007669"/>
    <property type="project" value="TreeGrafter"/>
</dbReference>
<evidence type="ECO:0000256" key="9">
    <source>
        <dbReference type="ARBA" id="ARBA00022618"/>
    </source>
</evidence>
<proteinExistence type="inferred from homology"/>
<dbReference type="GO" id="GO:0004053">
    <property type="term" value="F:arginase activity"/>
    <property type="evidence" value="ECO:0007669"/>
    <property type="project" value="UniProtKB-EC"/>
</dbReference>
<dbReference type="SUPFAM" id="SSF75704">
    <property type="entry name" value="Mitotic arrest deficient-like 1, Mad1"/>
    <property type="match status" value="1"/>
</dbReference>
<dbReference type="Pfam" id="PF00491">
    <property type="entry name" value="Arginase"/>
    <property type="match status" value="1"/>
</dbReference>
<evidence type="ECO:0000256" key="13">
    <source>
        <dbReference type="ARBA" id="ARBA00023211"/>
    </source>
</evidence>
<keyword evidence="21" id="KW-1185">Reference proteome</keyword>
<dbReference type="InterPro" id="IPR014033">
    <property type="entry name" value="Arginase"/>
</dbReference>
<dbReference type="GO" id="GO:0046872">
    <property type="term" value="F:metal ion binding"/>
    <property type="evidence" value="ECO:0007669"/>
    <property type="project" value="UniProtKB-KW"/>
</dbReference>
<feature type="compositionally biased region" description="Basic and acidic residues" evidence="19">
    <location>
        <begin position="22"/>
        <end position="32"/>
    </location>
</feature>
<evidence type="ECO:0000256" key="7">
    <source>
        <dbReference type="ARBA" id="ARBA00022019"/>
    </source>
</evidence>
<dbReference type="PANTHER" id="PTHR23168:SF0">
    <property type="entry name" value="MITOTIC SPINDLE ASSEMBLY CHECKPOINT PROTEIN MAD1"/>
    <property type="match status" value="1"/>
</dbReference>
<feature type="coiled-coil region" evidence="18">
    <location>
        <begin position="349"/>
        <end position="411"/>
    </location>
</feature>
<dbReference type="GO" id="GO:0072686">
    <property type="term" value="C:mitotic spindle"/>
    <property type="evidence" value="ECO:0007669"/>
    <property type="project" value="TreeGrafter"/>
</dbReference>
<comment type="caution">
    <text evidence="20">The sequence shown here is derived from an EMBL/GenBank/DDBJ whole genome shotgun (WGS) entry which is preliminary data.</text>
</comment>
<evidence type="ECO:0000256" key="1">
    <source>
        <dbReference type="ARBA" id="ARBA00001936"/>
    </source>
</evidence>
<dbReference type="InterPro" id="IPR006035">
    <property type="entry name" value="Ureohydrolase"/>
</dbReference>
<sequence>MSREHQPTWDFLSGDPASPPPKPREQQFRETLKQSTVARADANNENLRAQLNTLQYELDSLKQERELSTLNHQQEVRDANNRAETDFKARQTAENEAAAARKKAEAASRELQDVQDRTTNEKLQLEKKIRNLQDDNRSLREDLEDAQSELQGQERQNRHAQGELEQKYTTLQASVEGIQQDLEAKVNALQATQQKLVQKEAQAGDLENEVLRLKAQTGDSDTLAVIKKELSEQVAYIRKLEASNRDQAAELKQIQKAHKNIEVVEEEKRALEARVRMMEDLRRELSEAHLQKRIFEDEKRSWTSYLEVEAAGETDMKYETPEQMARAFLQERLERLSLVDKLGSIQPEMNVKEERLQKLEEEKAKLNAELEKLRALSPAPTPAPATDGKAMMRLQRQKNLVTKEVEYLRAQMKTFEAEEAEFNPEQVDEERMKRIHELEDMVENYRSELQGLHADLSKFESQTQAPPPQTPKKRSREENEADDERLGELRRKMRTLQDNLEKLQSRNTFLEAELEASVSQVSSLRETSRLRVLEVRNNPTAEVEAIKMETLRVLRDENAALLAQIEGKPHGSKVVPISSLENARLQLEEMKSQIKQNEKKTMRLKQIWGSKSLEFREAVCSILGWRLDFMPNGRVKATSILYPNHINKDGEEEENSIVFDGENGTMKVSGGPQSVFAGEIKGMIEFWVEGRKEIPCFLAALCCLETDRMGADTMDAPTLQPKFLANGNDIGMVAVGFSGGQCKPGTDAAPMALIESGLVDQLKDDLKYDVHYDGQVHAYGDIIPQEDPDHRQMKKPRAVSAVTQKLSQQVYDHAKEGRFVLTLGGDHSIAIGTISGTAKAIRERMGREMAVIWVDAHADINTPETSDSGNIHGMPVSFLTGLALDKPDAPFGWIKDDQKVSVKKLVYIGLRDVDRGEKKILRDHGIKAFSMHDVDRHGIGKVMDMALGWIGSDTPIHLSFDIDALDPMWAPSTGTAVRGGLTLREGDFIAECVHETGSLVALDLVEVNPSLEEQGAAETVRAGVSIVRCALGDTLL</sequence>
<keyword evidence="13" id="KW-0464">Manganese</keyword>
<dbReference type="GO" id="GO:0006525">
    <property type="term" value="P:arginine metabolic process"/>
    <property type="evidence" value="ECO:0007669"/>
    <property type="project" value="UniProtKB-KW"/>
</dbReference>
<evidence type="ECO:0000256" key="8">
    <source>
        <dbReference type="ARBA" id="ARBA00022503"/>
    </source>
</evidence>
<dbReference type="InterPro" id="IPR020855">
    <property type="entry name" value="Ureohydrolase_Mn_BS"/>
</dbReference>
<dbReference type="UniPathway" id="UPA00158">
    <property type="reaction ID" value="UER00270"/>
</dbReference>
<dbReference type="InterPro" id="IPR008672">
    <property type="entry name" value="Mad1"/>
</dbReference>
<feature type="region of interest" description="Disordered" evidence="19">
    <location>
        <begin position="1"/>
        <end position="32"/>
    </location>
</feature>
<comment type="similarity">
    <text evidence="17">Belongs to the arginase family.</text>
</comment>
<dbReference type="Gene3D" id="1.20.5.170">
    <property type="match status" value="1"/>
</dbReference>
<dbReference type="VEuPathDB" id="FungiDB:BTJ68_13064"/>
<keyword evidence="8" id="KW-0056">Arginine metabolism</keyword>
<evidence type="ECO:0000256" key="12">
    <source>
        <dbReference type="ARBA" id="ARBA00022801"/>
    </source>
</evidence>
<comment type="catalytic activity">
    <reaction evidence="16">
        <text>L-arginine + H2O = urea + L-ornithine</text>
        <dbReference type="Rhea" id="RHEA:20569"/>
        <dbReference type="ChEBI" id="CHEBI:15377"/>
        <dbReference type="ChEBI" id="CHEBI:16199"/>
        <dbReference type="ChEBI" id="CHEBI:32682"/>
        <dbReference type="ChEBI" id="CHEBI:46911"/>
        <dbReference type="EC" id="3.5.3.1"/>
    </reaction>
</comment>
<evidence type="ECO:0000313" key="21">
    <source>
        <dbReference type="Proteomes" id="UP000194280"/>
    </source>
</evidence>
<keyword evidence="14" id="KW-0539">Nucleus</keyword>
<dbReference type="GO" id="GO:0051301">
    <property type="term" value="P:cell division"/>
    <property type="evidence" value="ECO:0007669"/>
    <property type="project" value="UniProtKB-KW"/>
</dbReference>
<dbReference type="SUPFAM" id="SSF52768">
    <property type="entry name" value="Arginase/deacetylase"/>
    <property type="match status" value="1"/>
</dbReference>
<feature type="region of interest" description="Disordered" evidence="19">
    <location>
        <begin position="458"/>
        <end position="490"/>
    </location>
</feature>
<evidence type="ECO:0000256" key="16">
    <source>
        <dbReference type="ARBA" id="ARBA00047391"/>
    </source>
</evidence>
<protein>
    <recommendedName>
        <fullName evidence="6">Arginase</fullName>
        <ecNumber evidence="5">3.5.3.1</ecNumber>
    </recommendedName>
    <alternativeName>
        <fullName evidence="7">Spindle assembly checkpoint component MAD1</fullName>
    </alternativeName>
</protein>
<dbReference type="Proteomes" id="UP000194280">
    <property type="component" value="Unassembled WGS sequence"/>
</dbReference>
<evidence type="ECO:0000256" key="2">
    <source>
        <dbReference type="ARBA" id="ARBA00004123"/>
    </source>
</evidence>
<gene>
    <name evidence="20" type="ORF">BTJ68_13064</name>
</gene>
<dbReference type="AlphaFoldDB" id="A0A1Z5SRI2"/>
<comment type="subcellular location">
    <subcellularLocation>
        <location evidence="2">Nucleus</location>
    </subcellularLocation>
</comment>
<dbReference type="GO" id="GO:0000050">
    <property type="term" value="P:urea cycle"/>
    <property type="evidence" value="ECO:0007669"/>
    <property type="project" value="UniProtKB-UniPathway"/>
</dbReference>
<evidence type="ECO:0000256" key="10">
    <source>
        <dbReference type="ARBA" id="ARBA00022723"/>
    </source>
</evidence>
<dbReference type="FunCoup" id="A0A1Z5SRI2">
    <property type="interactions" value="484"/>
</dbReference>
<dbReference type="CDD" id="cd09989">
    <property type="entry name" value="Arginase"/>
    <property type="match status" value="1"/>
</dbReference>
<evidence type="ECO:0000256" key="15">
    <source>
        <dbReference type="ARBA" id="ARBA00023306"/>
    </source>
</evidence>
<dbReference type="PROSITE" id="PS01053">
    <property type="entry name" value="ARGINASE_1"/>
    <property type="match status" value="1"/>
</dbReference>
<evidence type="ECO:0000256" key="19">
    <source>
        <dbReference type="SAM" id="MobiDB-lite"/>
    </source>
</evidence>
<evidence type="ECO:0000256" key="11">
    <source>
        <dbReference type="ARBA" id="ARBA00022776"/>
    </source>
</evidence>
<evidence type="ECO:0000256" key="6">
    <source>
        <dbReference type="ARBA" id="ARBA00018123"/>
    </source>
</evidence>
<keyword evidence="18" id="KW-0175">Coiled coil</keyword>
<feature type="coiled-coil region" evidence="18">
    <location>
        <begin position="37"/>
        <end position="298"/>
    </location>
</feature>
<dbReference type="OrthoDB" id="331602at2759"/>
<dbReference type="FunFam" id="3.40.800.10:FF:000009">
    <property type="entry name" value="Arginase"/>
    <property type="match status" value="1"/>
</dbReference>
<dbReference type="Gene3D" id="3.40.800.10">
    <property type="entry name" value="Ureohydrolase domain"/>
    <property type="match status" value="1"/>
</dbReference>
<dbReference type="Gene3D" id="6.10.250.90">
    <property type="match status" value="1"/>
</dbReference>
<evidence type="ECO:0000256" key="14">
    <source>
        <dbReference type="ARBA" id="ARBA00023242"/>
    </source>
</evidence>
<organism evidence="20 21">
    <name type="scientific">Hortaea werneckii EXF-2000</name>
    <dbReference type="NCBI Taxonomy" id="1157616"/>
    <lineage>
        <taxon>Eukaryota</taxon>
        <taxon>Fungi</taxon>
        <taxon>Dikarya</taxon>
        <taxon>Ascomycota</taxon>
        <taxon>Pezizomycotina</taxon>
        <taxon>Dothideomycetes</taxon>
        <taxon>Dothideomycetidae</taxon>
        <taxon>Mycosphaerellales</taxon>
        <taxon>Teratosphaeriaceae</taxon>
        <taxon>Hortaea</taxon>
    </lineage>
</organism>
<evidence type="ECO:0000313" key="20">
    <source>
        <dbReference type="EMBL" id="OTA23434.1"/>
    </source>
</evidence>
<dbReference type="GO" id="GO:0051315">
    <property type="term" value="P:attachment of mitotic spindle microtubules to kinetochore"/>
    <property type="evidence" value="ECO:0007669"/>
    <property type="project" value="TreeGrafter"/>
</dbReference>
<feature type="coiled-coil region" evidence="18">
    <location>
        <begin position="577"/>
        <end position="607"/>
    </location>
</feature>
<comment type="pathway">
    <text evidence="3">Nitrogen metabolism; urea cycle; L-ornithine and urea from L-arginine: step 1/1.</text>
</comment>
<dbReference type="STRING" id="1157616.A0A1Z5SRI2"/>
<keyword evidence="15" id="KW-0131">Cell cycle</keyword>
<keyword evidence="11" id="KW-0498">Mitosis</keyword>
<reference evidence="20 21" key="1">
    <citation type="submission" date="2017-01" db="EMBL/GenBank/DDBJ databases">
        <title>The recent genome duplication of the halophilic yeast Hortaea werneckii: insights from long-read sequencing.</title>
        <authorList>
            <person name="Sinha S."/>
            <person name="Flibotte S."/>
            <person name="Neira M."/>
            <person name="Lenassi M."/>
            <person name="Gostincar C."/>
            <person name="Stajich J.E."/>
            <person name="Nislow C.E."/>
        </authorList>
    </citation>
    <scope>NUCLEOTIDE SEQUENCE [LARGE SCALE GENOMIC DNA]</scope>
    <source>
        <strain evidence="20 21">EXF-2000</strain>
    </source>
</reference>
<dbReference type="GO" id="GO:0007094">
    <property type="term" value="P:mitotic spindle assembly checkpoint signaling"/>
    <property type="evidence" value="ECO:0007669"/>
    <property type="project" value="InterPro"/>
</dbReference>
<keyword evidence="9" id="KW-0132">Cell division</keyword>
<dbReference type="PROSITE" id="PS51409">
    <property type="entry name" value="ARGINASE_2"/>
    <property type="match status" value="1"/>
</dbReference>
<evidence type="ECO:0000256" key="17">
    <source>
        <dbReference type="PROSITE-ProRule" id="PRU00742"/>
    </source>
</evidence>